<keyword evidence="1" id="KW-0812">Transmembrane</keyword>
<dbReference type="AlphaFoldDB" id="A0A8J4DFQ1"/>
<keyword evidence="1" id="KW-1133">Transmembrane helix</keyword>
<evidence type="ECO:0000313" key="2">
    <source>
        <dbReference type="EMBL" id="GII59611.1"/>
    </source>
</evidence>
<dbReference type="Proteomes" id="UP000605992">
    <property type="component" value="Unassembled WGS sequence"/>
</dbReference>
<protein>
    <submittedName>
        <fullName evidence="2">Uncharacterized protein</fullName>
    </submittedName>
</protein>
<dbReference type="InterPro" id="IPR045393">
    <property type="entry name" value="DUF6518"/>
</dbReference>
<feature type="transmembrane region" description="Helical" evidence="1">
    <location>
        <begin position="73"/>
        <end position="90"/>
    </location>
</feature>
<accession>A0A8J4DFQ1</accession>
<feature type="transmembrane region" description="Helical" evidence="1">
    <location>
        <begin position="102"/>
        <end position="125"/>
    </location>
</feature>
<feature type="transmembrane region" description="Helical" evidence="1">
    <location>
        <begin position="164"/>
        <end position="183"/>
    </location>
</feature>
<proteinExistence type="predicted"/>
<feature type="transmembrane region" description="Helical" evidence="1">
    <location>
        <begin position="21"/>
        <end position="41"/>
    </location>
</feature>
<feature type="transmembrane region" description="Helical" evidence="1">
    <location>
        <begin position="190"/>
        <end position="210"/>
    </location>
</feature>
<name>A0A8J4DFQ1_9ACTN</name>
<organism evidence="2 3">
    <name type="scientific">Planotetraspora thailandica</name>
    <dbReference type="NCBI Taxonomy" id="487172"/>
    <lineage>
        <taxon>Bacteria</taxon>
        <taxon>Bacillati</taxon>
        <taxon>Actinomycetota</taxon>
        <taxon>Actinomycetes</taxon>
        <taxon>Streptosporangiales</taxon>
        <taxon>Streptosporangiaceae</taxon>
        <taxon>Planotetraspora</taxon>
    </lineage>
</organism>
<keyword evidence="3" id="KW-1185">Reference proteome</keyword>
<comment type="caution">
    <text evidence="2">The sequence shown here is derived from an EMBL/GenBank/DDBJ whole genome shotgun (WGS) entry which is preliminary data.</text>
</comment>
<dbReference type="Pfam" id="PF20128">
    <property type="entry name" value="DUF6518"/>
    <property type="match status" value="1"/>
</dbReference>
<sequence>MSQPGPDAAVPSGFGDATVMVIAAVAGLAVGAATSGLQTILPAEAGPLANSGAPWTLAAMIIVIAIRRTGWRAGALGTLAMLGEVAGYYATSALRGFAVGTFYVIFWTVAALVAGAASGVAAAWLRDGGPSARVAGIVLPAGILAGEGFYLWHGVGVAELEPYGIISLATGAAGGIIAIALAGRTITQRLAGIAGIPVVAVALYSAYMVLS</sequence>
<dbReference type="EMBL" id="BOOR01000090">
    <property type="protein sequence ID" value="GII59611.1"/>
    <property type="molecule type" value="Genomic_DNA"/>
</dbReference>
<reference evidence="2" key="1">
    <citation type="submission" date="2021-01" db="EMBL/GenBank/DDBJ databases">
        <title>Whole genome shotgun sequence of Planotetraspora thailandica NBRC 104271.</title>
        <authorList>
            <person name="Komaki H."/>
            <person name="Tamura T."/>
        </authorList>
    </citation>
    <scope>NUCLEOTIDE SEQUENCE</scope>
    <source>
        <strain evidence="2">NBRC 104271</strain>
    </source>
</reference>
<keyword evidence="1" id="KW-0472">Membrane</keyword>
<evidence type="ECO:0000313" key="3">
    <source>
        <dbReference type="Proteomes" id="UP000605992"/>
    </source>
</evidence>
<gene>
    <name evidence="2" type="ORF">Pth03_80000</name>
</gene>
<feature type="transmembrane region" description="Helical" evidence="1">
    <location>
        <begin position="132"/>
        <end position="152"/>
    </location>
</feature>
<dbReference type="RefSeq" id="WP_203949657.1">
    <property type="nucleotide sequence ID" value="NZ_BOOR01000090.1"/>
</dbReference>
<evidence type="ECO:0000256" key="1">
    <source>
        <dbReference type="SAM" id="Phobius"/>
    </source>
</evidence>
<feature type="transmembrane region" description="Helical" evidence="1">
    <location>
        <begin position="47"/>
        <end position="66"/>
    </location>
</feature>